<evidence type="ECO:0000256" key="8">
    <source>
        <dbReference type="ARBA" id="ARBA00023180"/>
    </source>
</evidence>
<keyword evidence="13" id="KW-1185">Reference proteome</keyword>
<comment type="caution">
    <text evidence="12">The sequence shown here is derived from an EMBL/GenBank/DDBJ whole genome shotgun (WGS) entry which is preliminary data.</text>
</comment>
<accession>A0A5J9VFM4</accession>
<dbReference type="Gene3D" id="3.30.200.20">
    <property type="entry name" value="Phosphorylase Kinase, domain 1"/>
    <property type="match status" value="1"/>
</dbReference>
<dbReference type="PANTHER" id="PTHR27006:SF586">
    <property type="entry name" value="CYSTEINE-RICH RECEPTOR-LIKE PROTEIN KINASE 10"/>
    <property type="match status" value="1"/>
</dbReference>
<dbReference type="GO" id="GO:0004674">
    <property type="term" value="F:protein serine/threonine kinase activity"/>
    <property type="evidence" value="ECO:0007669"/>
    <property type="project" value="UniProtKB-KW"/>
</dbReference>
<dbReference type="PROSITE" id="PS00108">
    <property type="entry name" value="PROTEIN_KINASE_ST"/>
    <property type="match status" value="1"/>
</dbReference>
<dbReference type="PROSITE" id="PS50011">
    <property type="entry name" value="PROTEIN_KINASE_DOM"/>
    <property type="match status" value="1"/>
</dbReference>
<dbReference type="OrthoDB" id="645854at2759"/>
<evidence type="ECO:0000259" key="11">
    <source>
        <dbReference type="PROSITE" id="PS51473"/>
    </source>
</evidence>
<keyword evidence="6" id="KW-0418">Kinase</keyword>
<dbReference type="InterPro" id="IPR008271">
    <property type="entry name" value="Ser/Thr_kinase_AS"/>
</dbReference>
<dbReference type="Gene3D" id="3.30.430.20">
    <property type="entry name" value="Gnk2 domain, C-X8-C-X2-C motif"/>
    <property type="match status" value="2"/>
</dbReference>
<evidence type="ECO:0000256" key="3">
    <source>
        <dbReference type="ARBA" id="ARBA00022729"/>
    </source>
</evidence>
<keyword evidence="1" id="KW-0723">Serine/threonine-protein kinase</keyword>
<dbReference type="AlphaFoldDB" id="A0A5J9VFM4"/>
<proteinExistence type="predicted"/>
<dbReference type="Proteomes" id="UP000324897">
    <property type="component" value="Unassembled WGS sequence"/>
</dbReference>
<evidence type="ECO:0000256" key="5">
    <source>
        <dbReference type="ARBA" id="ARBA00022741"/>
    </source>
</evidence>
<evidence type="ECO:0000256" key="4">
    <source>
        <dbReference type="ARBA" id="ARBA00022737"/>
    </source>
</evidence>
<dbReference type="CDD" id="cd23509">
    <property type="entry name" value="Gnk2-like"/>
    <property type="match status" value="2"/>
</dbReference>
<feature type="non-terminal residue" evidence="12">
    <location>
        <position position="1"/>
    </location>
</feature>
<dbReference type="Pfam" id="PF01657">
    <property type="entry name" value="Stress-antifung"/>
    <property type="match status" value="2"/>
</dbReference>
<evidence type="ECO:0000313" key="12">
    <source>
        <dbReference type="EMBL" id="TVU34174.1"/>
    </source>
</evidence>
<reference evidence="12 13" key="1">
    <citation type="journal article" date="2019" name="Sci. Rep.">
        <title>A high-quality genome of Eragrostis curvula grass provides insights into Poaceae evolution and supports new strategies to enhance forage quality.</title>
        <authorList>
            <person name="Carballo J."/>
            <person name="Santos B.A.C.M."/>
            <person name="Zappacosta D."/>
            <person name="Garbus I."/>
            <person name="Selva J.P."/>
            <person name="Gallo C.A."/>
            <person name="Diaz A."/>
            <person name="Albertini E."/>
            <person name="Caccamo M."/>
            <person name="Echenique V."/>
        </authorList>
    </citation>
    <scope>NUCLEOTIDE SEQUENCE [LARGE SCALE GENOMIC DNA]</scope>
    <source>
        <strain evidence="13">cv. Victoria</strain>
        <tissue evidence="12">Leaf</tissue>
    </source>
</reference>
<dbReference type="InterPro" id="IPR011009">
    <property type="entry name" value="Kinase-like_dom_sf"/>
</dbReference>
<dbReference type="EMBL" id="RWGY01000009">
    <property type="protein sequence ID" value="TVU34174.1"/>
    <property type="molecule type" value="Genomic_DNA"/>
</dbReference>
<protein>
    <recommendedName>
        <fullName evidence="14">Protein kinase domain-containing protein</fullName>
    </recommendedName>
</protein>
<evidence type="ECO:0000256" key="7">
    <source>
        <dbReference type="ARBA" id="ARBA00022840"/>
    </source>
</evidence>
<dbReference type="GO" id="GO:0005524">
    <property type="term" value="F:ATP binding"/>
    <property type="evidence" value="ECO:0007669"/>
    <property type="project" value="UniProtKB-KW"/>
</dbReference>
<dbReference type="Gene3D" id="1.10.510.10">
    <property type="entry name" value="Transferase(Phosphotransferase) domain 1"/>
    <property type="match status" value="1"/>
</dbReference>
<feature type="chain" id="PRO_5023844454" description="Protein kinase domain-containing protein" evidence="9">
    <location>
        <begin position="22"/>
        <end position="632"/>
    </location>
</feature>
<keyword evidence="4" id="KW-0677">Repeat</keyword>
<dbReference type="PANTHER" id="PTHR27006">
    <property type="entry name" value="PROMASTIGOTE SURFACE ANTIGEN PROTEIN PSA"/>
    <property type="match status" value="1"/>
</dbReference>
<evidence type="ECO:0008006" key="14">
    <source>
        <dbReference type="Google" id="ProtNLM"/>
    </source>
</evidence>
<dbReference type="InterPro" id="IPR000719">
    <property type="entry name" value="Prot_kinase_dom"/>
</dbReference>
<keyword evidence="7" id="KW-0067">ATP-binding</keyword>
<dbReference type="SUPFAM" id="SSF56112">
    <property type="entry name" value="Protein kinase-like (PK-like)"/>
    <property type="match status" value="1"/>
</dbReference>
<keyword evidence="5" id="KW-0547">Nucleotide-binding</keyword>
<dbReference type="SMART" id="SM00220">
    <property type="entry name" value="S_TKc"/>
    <property type="match status" value="1"/>
</dbReference>
<dbReference type="InterPro" id="IPR002902">
    <property type="entry name" value="GNK2"/>
</dbReference>
<evidence type="ECO:0000256" key="6">
    <source>
        <dbReference type="ARBA" id="ARBA00022777"/>
    </source>
</evidence>
<organism evidence="12 13">
    <name type="scientific">Eragrostis curvula</name>
    <name type="common">weeping love grass</name>
    <dbReference type="NCBI Taxonomy" id="38414"/>
    <lineage>
        <taxon>Eukaryota</taxon>
        <taxon>Viridiplantae</taxon>
        <taxon>Streptophyta</taxon>
        <taxon>Embryophyta</taxon>
        <taxon>Tracheophyta</taxon>
        <taxon>Spermatophyta</taxon>
        <taxon>Magnoliopsida</taxon>
        <taxon>Liliopsida</taxon>
        <taxon>Poales</taxon>
        <taxon>Poaceae</taxon>
        <taxon>PACMAD clade</taxon>
        <taxon>Chloridoideae</taxon>
        <taxon>Eragrostideae</taxon>
        <taxon>Eragrostidinae</taxon>
        <taxon>Eragrostis</taxon>
    </lineage>
</organism>
<keyword evidence="8" id="KW-0325">Glycoprotein</keyword>
<feature type="domain" description="Gnk2-homologous" evidence="11">
    <location>
        <begin position="144"/>
        <end position="259"/>
    </location>
</feature>
<keyword evidence="3 9" id="KW-0732">Signal</keyword>
<dbReference type="InterPro" id="IPR001245">
    <property type="entry name" value="Ser-Thr/Tyr_kinase_cat_dom"/>
</dbReference>
<gene>
    <name evidence="12" type="ORF">EJB05_16004</name>
</gene>
<feature type="domain" description="Protein kinase" evidence="10">
    <location>
        <begin position="311"/>
        <end position="593"/>
    </location>
</feature>
<dbReference type="FunFam" id="1.10.510.10:FF:000384">
    <property type="entry name" value="G-type lectin S-receptor-like serine/threonine-protein kinase"/>
    <property type="match status" value="1"/>
</dbReference>
<evidence type="ECO:0000259" key="10">
    <source>
        <dbReference type="PROSITE" id="PS50011"/>
    </source>
</evidence>
<dbReference type="Gramene" id="TVU34174">
    <property type="protein sequence ID" value="TVU34174"/>
    <property type="gene ID" value="EJB05_16004"/>
</dbReference>
<evidence type="ECO:0000313" key="13">
    <source>
        <dbReference type="Proteomes" id="UP000324897"/>
    </source>
</evidence>
<dbReference type="InterPro" id="IPR038408">
    <property type="entry name" value="GNK2_sf"/>
</dbReference>
<dbReference type="CDD" id="cd14066">
    <property type="entry name" value="STKc_IRAK"/>
    <property type="match status" value="1"/>
</dbReference>
<dbReference type="Pfam" id="PF07714">
    <property type="entry name" value="PK_Tyr_Ser-Thr"/>
    <property type="match status" value="1"/>
</dbReference>
<dbReference type="FunFam" id="3.30.200.20:FF:000039">
    <property type="entry name" value="receptor-like protein kinase FERONIA"/>
    <property type="match status" value="1"/>
</dbReference>
<sequence length="632" mass="71403">MCMRSLLLRLLLTAVLLSSTANVNVDVEVTAEVSPLYYRCREDGGRYTSNSTYLSNLRTMYDDLIAKANFFPGTFGQAPDAVYGVVLCRGDYTGASCTDSLLKAFRSAVDKGFLCPLYKDVTIYYDQHMLRFSGDDFRQSRGTNTMAWVAWNMNHVTGDEGRRYGEKVRKLANVIIGIAARSPDRYATGEAFFQGKDASTVYGLVQCRPDLTADDCRSCLTDLVALMPAWFGNDSTGDHRVGGRIVDVRCNLRYEKELFFKETDATLKLDMPKDTRAQNELEEWTKLLASEIGSSFTLFTLSEIRKATDNFSEAKRLGEGAFGPVYRGQLSSEAVAIKRLAPDSPQGLPEFRNEISLIANLQHINLVKLIGCCMQHDENILVYEYMPNRSLDDVFSDVGKWASLTWLIRQNIIDGIAQGLLYIHSYLQSDRCIVHRDLKASNVLLDSQMKPKISDFGTARMFSSSLTELCTSRLMGTRGYMAPEYFFGNTFSVKSDVFSFGVLVLEIVSGRKVATSFRRYKRSDNLMAYAWRLWEDKNSRELIDNSLSIEEHDQEEEIIRCIQIALLCVQANPEDRPDMKEVVRMLSNKDIHLDNPKQPSYFNEPIMSIALAASNNQTPTEYRTAMDSHQLA</sequence>
<name>A0A5J9VFM4_9POAL</name>
<feature type="signal peptide" evidence="9">
    <location>
        <begin position="1"/>
        <end position="21"/>
    </location>
</feature>
<evidence type="ECO:0000256" key="9">
    <source>
        <dbReference type="SAM" id="SignalP"/>
    </source>
</evidence>
<keyword evidence="2" id="KW-0808">Transferase</keyword>
<evidence type="ECO:0000256" key="2">
    <source>
        <dbReference type="ARBA" id="ARBA00022679"/>
    </source>
</evidence>
<evidence type="ECO:0000256" key="1">
    <source>
        <dbReference type="ARBA" id="ARBA00022527"/>
    </source>
</evidence>
<dbReference type="PROSITE" id="PS51473">
    <property type="entry name" value="GNK2"/>
    <property type="match status" value="2"/>
</dbReference>
<feature type="domain" description="Gnk2-homologous" evidence="11">
    <location>
        <begin position="35"/>
        <end position="137"/>
    </location>
</feature>